<dbReference type="PROSITE" id="PS00076">
    <property type="entry name" value="PYRIDINE_REDOX_1"/>
    <property type="match status" value="1"/>
</dbReference>
<evidence type="ECO:0000259" key="15">
    <source>
        <dbReference type="Pfam" id="PF07992"/>
    </source>
</evidence>
<dbReference type="InterPro" id="IPR036188">
    <property type="entry name" value="FAD/NAD-bd_sf"/>
</dbReference>
<evidence type="ECO:0000256" key="3">
    <source>
        <dbReference type="ARBA" id="ARBA00012608"/>
    </source>
</evidence>
<dbReference type="EMBL" id="BAABHQ010000016">
    <property type="protein sequence ID" value="GAA4888398.1"/>
    <property type="molecule type" value="Genomic_DNA"/>
</dbReference>
<evidence type="ECO:0000256" key="13">
    <source>
        <dbReference type="RuleBase" id="RU003692"/>
    </source>
</evidence>
<dbReference type="InterPro" id="IPR012999">
    <property type="entry name" value="Pyr_OxRdtase_I_AS"/>
</dbReference>
<dbReference type="PIRSF" id="PIRSF000350">
    <property type="entry name" value="Mercury_reductase_MerA"/>
    <property type="match status" value="1"/>
</dbReference>
<dbReference type="Gene3D" id="3.30.390.30">
    <property type="match status" value="1"/>
</dbReference>
<keyword evidence="6 13" id="KW-0285">Flavoprotein</keyword>
<dbReference type="RefSeq" id="WP_274231543.1">
    <property type="nucleotide sequence ID" value="NZ_BAABHQ010000016.1"/>
</dbReference>
<protein>
    <recommendedName>
        <fullName evidence="4 13">Dihydrolipoyl dehydrogenase</fullName>
        <ecNumber evidence="3 13">1.8.1.4</ecNumber>
    </recommendedName>
</protein>
<name>A0ABP9EW93_9PSEU</name>
<proteinExistence type="inferred from homology"/>
<dbReference type="EC" id="1.8.1.4" evidence="3 13"/>
<comment type="similarity">
    <text evidence="2 13">Belongs to the class-I pyridine nucleotide-disulfide oxidoreductase family.</text>
</comment>
<keyword evidence="17" id="KW-1185">Reference proteome</keyword>
<dbReference type="PRINTS" id="PR00411">
    <property type="entry name" value="PNDRDTASEI"/>
</dbReference>
<dbReference type="InterPro" id="IPR023753">
    <property type="entry name" value="FAD/NAD-binding_dom"/>
</dbReference>
<comment type="catalytic activity">
    <reaction evidence="12 13">
        <text>N(6)-[(R)-dihydrolipoyl]-L-lysyl-[protein] + NAD(+) = N(6)-[(R)-lipoyl]-L-lysyl-[protein] + NADH + H(+)</text>
        <dbReference type="Rhea" id="RHEA:15045"/>
        <dbReference type="Rhea" id="RHEA-COMP:10474"/>
        <dbReference type="Rhea" id="RHEA-COMP:10475"/>
        <dbReference type="ChEBI" id="CHEBI:15378"/>
        <dbReference type="ChEBI" id="CHEBI:57540"/>
        <dbReference type="ChEBI" id="CHEBI:57945"/>
        <dbReference type="ChEBI" id="CHEBI:83099"/>
        <dbReference type="ChEBI" id="CHEBI:83100"/>
        <dbReference type="EC" id="1.8.1.4"/>
    </reaction>
</comment>
<evidence type="ECO:0000256" key="2">
    <source>
        <dbReference type="ARBA" id="ARBA00007532"/>
    </source>
</evidence>
<dbReference type="PANTHER" id="PTHR22912:SF217">
    <property type="entry name" value="DIHYDROLIPOYL DEHYDROGENASE"/>
    <property type="match status" value="1"/>
</dbReference>
<evidence type="ECO:0000256" key="12">
    <source>
        <dbReference type="ARBA" id="ARBA00049187"/>
    </source>
</evidence>
<evidence type="ECO:0000256" key="9">
    <source>
        <dbReference type="ARBA" id="ARBA00023027"/>
    </source>
</evidence>
<dbReference type="PANTHER" id="PTHR22912">
    <property type="entry name" value="DISULFIDE OXIDOREDUCTASE"/>
    <property type="match status" value="1"/>
</dbReference>
<evidence type="ECO:0000256" key="11">
    <source>
        <dbReference type="ARBA" id="ARBA00023284"/>
    </source>
</evidence>
<dbReference type="Gene3D" id="3.50.50.60">
    <property type="entry name" value="FAD/NAD(P)-binding domain"/>
    <property type="match status" value="2"/>
</dbReference>
<keyword evidence="9 13" id="KW-0520">NAD</keyword>
<dbReference type="Pfam" id="PF02852">
    <property type="entry name" value="Pyr_redox_dim"/>
    <property type="match status" value="1"/>
</dbReference>
<evidence type="ECO:0000313" key="16">
    <source>
        <dbReference type="EMBL" id="GAA4888398.1"/>
    </source>
</evidence>
<feature type="domain" description="FAD/NAD(P)-binding" evidence="15">
    <location>
        <begin position="5"/>
        <end position="316"/>
    </location>
</feature>
<comment type="cofactor">
    <cofactor evidence="13">
        <name>FAD</name>
        <dbReference type="ChEBI" id="CHEBI:57692"/>
    </cofactor>
    <text evidence="13">Binds 1 FAD per subunit.</text>
</comment>
<dbReference type="NCBIfam" id="TIGR01350">
    <property type="entry name" value="lipoamide_DH"/>
    <property type="match status" value="1"/>
</dbReference>
<evidence type="ECO:0000256" key="8">
    <source>
        <dbReference type="ARBA" id="ARBA00023002"/>
    </source>
</evidence>
<evidence type="ECO:0000256" key="10">
    <source>
        <dbReference type="ARBA" id="ARBA00023157"/>
    </source>
</evidence>
<dbReference type="InterPro" id="IPR001100">
    <property type="entry name" value="Pyr_nuc-diS_OxRdtase"/>
</dbReference>
<reference evidence="17" key="1">
    <citation type="journal article" date="2019" name="Int. J. Syst. Evol. Microbiol.">
        <title>The Global Catalogue of Microorganisms (GCM) 10K type strain sequencing project: providing services to taxonomists for standard genome sequencing and annotation.</title>
        <authorList>
            <consortium name="The Broad Institute Genomics Platform"/>
            <consortium name="The Broad Institute Genome Sequencing Center for Infectious Disease"/>
            <person name="Wu L."/>
            <person name="Ma J."/>
        </authorList>
    </citation>
    <scope>NUCLEOTIDE SEQUENCE [LARGE SCALE GENOMIC DNA]</scope>
    <source>
        <strain evidence="17">JCM 17983</strain>
    </source>
</reference>
<keyword evidence="10" id="KW-1015">Disulfide bond</keyword>
<sequence length="458" mass="48323">MSDTYDVIILGAGSGGYACAFRAAELGLSVALVEKDKVGGTCLHRGCIPTKALLHAAEVADSAREGEQFGVKSSLSGIDMSGVNSYKDNVVARLYKGLQGLVKANKVTLIEGAGKLVGQDTVEVDGQRYQGRNIVLASGSYSKTLPGLELGGRVLTSTEAINLDYVPDRVVVLGGGVIGVEFASVWKSFGSEVTIVEALPHLVPNEDEFLSKQLERQFRKRKIAFKTGTKFTGVSQTADSVTISLETGEQIEADLLLVAVGRGPNTADLGYEENGVTLDRGFVPTNDRLHTGVGNIYAVGDIVPGLQLAHRGFQQGIFVAEEIAGLHPPVIDEKGIPRVTYCEPEVASVGLTEAQAKELYGDVQTMTYDLAGNGKSQILKTAGAIKLVKGGTADDAPVVGVHMIGSRMGEQVGEAQLIYNWEALPADVANLVHAHPTQNEALGEAHLALAGKPLHSHS</sequence>
<keyword evidence="7 13" id="KW-0274">FAD</keyword>
<comment type="miscellaneous">
    <text evidence="13">The active site is a redox-active disulfide bond.</text>
</comment>
<comment type="subcellular location">
    <subcellularLocation>
        <location evidence="1">Cytoplasm</location>
    </subcellularLocation>
</comment>
<comment type="caution">
    <text evidence="16">The sequence shown here is derived from an EMBL/GenBank/DDBJ whole genome shotgun (WGS) entry which is preliminary data.</text>
</comment>
<keyword evidence="8 13" id="KW-0560">Oxidoreductase</keyword>
<dbReference type="SUPFAM" id="SSF55424">
    <property type="entry name" value="FAD/NAD-linked reductases, dimerisation (C-terminal) domain"/>
    <property type="match status" value="1"/>
</dbReference>
<evidence type="ECO:0000256" key="1">
    <source>
        <dbReference type="ARBA" id="ARBA00004496"/>
    </source>
</evidence>
<evidence type="ECO:0000313" key="17">
    <source>
        <dbReference type="Proteomes" id="UP001500457"/>
    </source>
</evidence>
<dbReference type="InterPro" id="IPR016156">
    <property type="entry name" value="FAD/NAD-linked_Rdtase_dimer_sf"/>
</dbReference>
<dbReference type="InterPro" id="IPR004099">
    <property type="entry name" value="Pyr_nucl-diS_OxRdtase_dimer"/>
</dbReference>
<keyword evidence="5" id="KW-0963">Cytoplasm</keyword>
<evidence type="ECO:0000259" key="14">
    <source>
        <dbReference type="Pfam" id="PF02852"/>
    </source>
</evidence>
<dbReference type="InterPro" id="IPR006258">
    <property type="entry name" value="Lipoamide_DH"/>
</dbReference>
<accession>A0ABP9EW93</accession>
<organism evidence="16 17">
    <name type="scientific">Actinomycetospora straminea</name>
    <dbReference type="NCBI Taxonomy" id="663607"/>
    <lineage>
        <taxon>Bacteria</taxon>
        <taxon>Bacillati</taxon>
        <taxon>Actinomycetota</taxon>
        <taxon>Actinomycetes</taxon>
        <taxon>Pseudonocardiales</taxon>
        <taxon>Pseudonocardiaceae</taxon>
        <taxon>Actinomycetospora</taxon>
    </lineage>
</organism>
<feature type="domain" description="Pyridine nucleotide-disulphide oxidoreductase dimerisation" evidence="14">
    <location>
        <begin position="336"/>
        <end position="445"/>
    </location>
</feature>
<dbReference type="SUPFAM" id="SSF51905">
    <property type="entry name" value="FAD/NAD(P)-binding domain"/>
    <property type="match status" value="1"/>
</dbReference>
<evidence type="ECO:0000256" key="5">
    <source>
        <dbReference type="ARBA" id="ARBA00022490"/>
    </source>
</evidence>
<dbReference type="Proteomes" id="UP001500457">
    <property type="component" value="Unassembled WGS sequence"/>
</dbReference>
<dbReference type="Pfam" id="PF07992">
    <property type="entry name" value="Pyr_redox_2"/>
    <property type="match status" value="1"/>
</dbReference>
<dbReference type="InterPro" id="IPR050151">
    <property type="entry name" value="Class-I_Pyr_Nuc-Dis_Oxidored"/>
</dbReference>
<gene>
    <name evidence="16" type="primary">lpdA</name>
    <name evidence="16" type="ORF">GCM10023203_46820</name>
</gene>
<evidence type="ECO:0000256" key="7">
    <source>
        <dbReference type="ARBA" id="ARBA00022827"/>
    </source>
</evidence>
<evidence type="ECO:0000256" key="6">
    <source>
        <dbReference type="ARBA" id="ARBA00022630"/>
    </source>
</evidence>
<keyword evidence="11 13" id="KW-0676">Redox-active center</keyword>
<evidence type="ECO:0000256" key="4">
    <source>
        <dbReference type="ARBA" id="ARBA00016961"/>
    </source>
</evidence>
<dbReference type="PRINTS" id="PR00368">
    <property type="entry name" value="FADPNR"/>
</dbReference>